<dbReference type="Gene3D" id="1.10.10.10">
    <property type="entry name" value="Winged helix-like DNA-binding domain superfamily/Winged helix DNA-binding domain"/>
    <property type="match status" value="1"/>
</dbReference>
<dbReference type="Proteomes" id="UP000321155">
    <property type="component" value="Unassembled WGS sequence"/>
</dbReference>
<evidence type="ECO:0000313" key="6">
    <source>
        <dbReference type="Proteomes" id="UP000321155"/>
    </source>
</evidence>
<dbReference type="Pfam" id="PF07729">
    <property type="entry name" value="FCD"/>
    <property type="match status" value="1"/>
</dbReference>
<evidence type="ECO:0000259" key="4">
    <source>
        <dbReference type="PROSITE" id="PS50949"/>
    </source>
</evidence>
<dbReference type="InterPro" id="IPR011711">
    <property type="entry name" value="GntR_C"/>
</dbReference>
<evidence type="ECO:0000256" key="3">
    <source>
        <dbReference type="ARBA" id="ARBA00023163"/>
    </source>
</evidence>
<evidence type="ECO:0000313" key="5">
    <source>
        <dbReference type="EMBL" id="GEO90898.1"/>
    </source>
</evidence>
<comment type="caution">
    <text evidence="5">The sequence shown here is derived from an EMBL/GenBank/DDBJ whole genome shotgun (WGS) entry which is preliminary data.</text>
</comment>
<protein>
    <submittedName>
        <fullName evidence="5">GntR family transcriptional regulator</fullName>
    </submittedName>
</protein>
<name>A0ABQ0X2N1_9MICC</name>
<keyword evidence="2" id="KW-0238">DNA-binding</keyword>
<evidence type="ECO:0000256" key="2">
    <source>
        <dbReference type="ARBA" id="ARBA00023125"/>
    </source>
</evidence>
<organism evidence="5 6">
    <name type="scientific">Kocuria flava</name>
    <dbReference type="NCBI Taxonomy" id="446860"/>
    <lineage>
        <taxon>Bacteria</taxon>
        <taxon>Bacillati</taxon>
        <taxon>Actinomycetota</taxon>
        <taxon>Actinomycetes</taxon>
        <taxon>Micrococcales</taxon>
        <taxon>Micrococcaceae</taxon>
        <taxon>Kocuria</taxon>
    </lineage>
</organism>
<dbReference type="InterPro" id="IPR036390">
    <property type="entry name" value="WH_DNA-bd_sf"/>
</dbReference>
<dbReference type="InterPro" id="IPR036388">
    <property type="entry name" value="WH-like_DNA-bd_sf"/>
</dbReference>
<keyword evidence="6" id="KW-1185">Reference proteome</keyword>
<keyword evidence="1" id="KW-0805">Transcription regulation</keyword>
<dbReference type="SMART" id="SM00895">
    <property type="entry name" value="FCD"/>
    <property type="match status" value="1"/>
</dbReference>
<accession>A0ABQ0X2N1</accession>
<feature type="domain" description="HTH gntR-type" evidence="4">
    <location>
        <begin position="22"/>
        <end position="89"/>
    </location>
</feature>
<dbReference type="EMBL" id="BJZR01000003">
    <property type="protein sequence ID" value="GEO90898.1"/>
    <property type="molecule type" value="Genomic_DNA"/>
</dbReference>
<dbReference type="InterPro" id="IPR000524">
    <property type="entry name" value="Tscrpt_reg_HTH_GntR"/>
</dbReference>
<dbReference type="SUPFAM" id="SSF48008">
    <property type="entry name" value="GntR ligand-binding domain-like"/>
    <property type="match status" value="1"/>
</dbReference>
<keyword evidence="3" id="KW-0804">Transcription</keyword>
<sequence>MNAVDDSTLAAAAAQAGPAPSGEATPWAAAVLRGTITAGRLLPGTRLSEAQVSRVLGISRNTLREAFAALADENLLTRLPHRGVSVARPGPEDVREMYRVRLALETSALRWAEPGPAPQLHAAVAAGRAARERGDVAATADANQRFHRAVVALAGSSRQDELMDRILAEMRLVFLGMREDPSFHMPFVERNDRITALFEAGRSQEAAAEMAAYLAAGRDRVLAALGVPDRA</sequence>
<dbReference type="PROSITE" id="PS50949">
    <property type="entry name" value="HTH_GNTR"/>
    <property type="match status" value="1"/>
</dbReference>
<dbReference type="RefSeq" id="WP_236945052.1">
    <property type="nucleotide sequence ID" value="NZ_BJZR01000003.1"/>
</dbReference>
<dbReference type="SUPFAM" id="SSF46785">
    <property type="entry name" value="Winged helix' DNA-binding domain"/>
    <property type="match status" value="1"/>
</dbReference>
<proteinExistence type="predicted"/>
<dbReference type="SMART" id="SM00345">
    <property type="entry name" value="HTH_GNTR"/>
    <property type="match status" value="1"/>
</dbReference>
<dbReference type="Pfam" id="PF00392">
    <property type="entry name" value="GntR"/>
    <property type="match status" value="1"/>
</dbReference>
<dbReference type="InterPro" id="IPR008920">
    <property type="entry name" value="TF_FadR/GntR_C"/>
</dbReference>
<gene>
    <name evidence="5" type="ORF">KFL01_02040</name>
</gene>
<dbReference type="Gene3D" id="1.20.120.530">
    <property type="entry name" value="GntR ligand-binding domain-like"/>
    <property type="match status" value="1"/>
</dbReference>
<dbReference type="PANTHER" id="PTHR43537:SF45">
    <property type="entry name" value="GNTR FAMILY REGULATORY PROTEIN"/>
    <property type="match status" value="1"/>
</dbReference>
<evidence type="ECO:0000256" key="1">
    <source>
        <dbReference type="ARBA" id="ARBA00023015"/>
    </source>
</evidence>
<reference evidence="5 6" key="1">
    <citation type="submission" date="2019-07" db="EMBL/GenBank/DDBJ databases">
        <title>Whole genome shotgun sequence of Kocuria flava NBRC 107626.</title>
        <authorList>
            <person name="Hosoyama A."/>
            <person name="Uohara A."/>
            <person name="Ohji S."/>
            <person name="Ichikawa N."/>
        </authorList>
    </citation>
    <scope>NUCLEOTIDE SEQUENCE [LARGE SCALE GENOMIC DNA]</scope>
    <source>
        <strain evidence="5 6">NBRC 107626</strain>
    </source>
</reference>
<dbReference type="PANTHER" id="PTHR43537">
    <property type="entry name" value="TRANSCRIPTIONAL REGULATOR, GNTR FAMILY"/>
    <property type="match status" value="1"/>
</dbReference>